<feature type="coiled-coil region" evidence="1">
    <location>
        <begin position="40"/>
        <end position="74"/>
    </location>
</feature>
<keyword evidence="4" id="KW-1185">Reference proteome</keyword>
<evidence type="ECO:0000313" key="3">
    <source>
        <dbReference type="EnsemblProtists" id="PYU1_T012781"/>
    </source>
</evidence>
<evidence type="ECO:0008006" key="5">
    <source>
        <dbReference type="Google" id="ProtNLM"/>
    </source>
</evidence>
<dbReference type="HOGENOM" id="CLU_791048_0_0_1"/>
<dbReference type="OMA" id="KGQDEHV"/>
<keyword evidence="2" id="KW-0472">Membrane</keyword>
<dbReference type="EnsemblProtists" id="PYU1_T012781">
    <property type="protein sequence ID" value="PYU1_T012781"/>
    <property type="gene ID" value="PYU1_G012755"/>
</dbReference>
<reference evidence="3" key="3">
    <citation type="submission" date="2015-02" db="UniProtKB">
        <authorList>
            <consortium name="EnsemblProtists"/>
        </authorList>
    </citation>
    <scope>IDENTIFICATION</scope>
    <source>
        <strain evidence="3">DAOM BR144</strain>
    </source>
</reference>
<dbReference type="EMBL" id="GL376588">
    <property type="status" value="NOT_ANNOTATED_CDS"/>
    <property type="molecule type" value="Genomic_DNA"/>
</dbReference>
<evidence type="ECO:0000313" key="4">
    <source>
        <dbReference type="Proteomes" id="UP000019132"/>
    </source>
</evidence>
<accession>K3X6D2</accession>
<dbReference type="GO" id="GO:0045046">
    <property type="term" value="P:protein import into peroxisome membrane"/>
    <property type="evidence" value="ECO:0007669"/>
    <property type="project" value="TreeGrafter"/>
</dbReference>
<evidence type="ECO:0000256" key="2">
    <source>
        <dbReference type="SAM" id="Phobius"/>
    </source>
</evidence>
<dbReference type="VEuPathDB" id="FungiDB:PYU1_G012755"/>
<sequence length="394" mass="44852">MWSALQHAKEATFGFARRHKKLVIATGVTAACVTGAYYAYNRMVQEAEKFTQQLQRQMAEHQRLQLSLASTTEESNATVQRFLPRLKSKLYALVDLESVVQELKTLDKTQKAKRNALWERAKNLALTRYFTALIAFGLWHLLVFAQVSIIGKRVFEKSKVEKDLFAFGSREEEEKAHAAAHHTFLASGLEYFLDEGLQKIKAHVEHAVTTNEQLKTWDVSRKAKVEREELNELLQSIFLSILPSPSVLESPEAPELALWRSFLIYADKKPSQNEHVISLLNDLWDLLDSDLFAPALQHSLGFLCGNAFQDLNEVVYGVTSHKIIEEEEEARLQKPAPPLAKLIPCLQSEISKLLSSGQDSYVFKYSQGVGEMETFRNFYEAIFFQQDDLVAQLI</sequence>
<name>K3X6D2_GLOUD</name>
<reference evidence="4" key="1">
    <citation type="journal article" date="2010" name="Genome Biol.">
        <title>Genome sequence of the necrotrophic plant pathogen Pythium ultimum reveals original pathogenicity mechanisms and effector repertoire.</title>
        <authorList>
            <person name="Levesque C.A."/>
            <person name="Brouwer H."/>
            <person name="Cano L."/>
            <person name="Hamilton J.P."/>
            <person name="Holt C."/>
            <person name="Huitema E."/>
            <person name="Raffaele S."/>
            <person name="Robideau G.P."/>
            <person name="Thines M."/>
            <person name="Win J."/>
            <person name="Zerillo M.M."/>
            <person name="Beakes G.W."/>
            <person name="Boore J.L."/>
            <person name="Busam D."/>
            <person name="Dumas B."/>
            <person name="Ferriera S."/>
            <person name="Fuerstenberg S.I."/>
            <person name="Gachon C.M."/>
            <person name="Gaulin E."/>
            <person name="Govers F."/>
            <person name="Grenville-Briggs L."/>
            <person name="Horner N."/>
            <person name="Hostetler J."/>
            <person name="Jiang R.H."/>
            <person name="Johnson J."/>
            <person name="Krajaejun T."/>
            <person name="Lin H."/>
            <person name="Meijer H.J."/>
            <person name="Moore B."/>
            <person name="Morris P."/>
            <person name="Phuntmart V."/>
            <person name="Puiu D."/>
            <person name="Shetty J."/>
            <person name="Stajich J.E."/>
            <person name="Tripathy S."/>
            <person name="Wawra S."/>
            <person name="van West P."/>
            <person name="Whitty B.R."/>
            <person name="Coutinho P.M."/>
            <person name="Henrissat B."/>
            <person name="Martin F."/>
            <person name="Thomas P.D."/>
            <person name="Tyler B.M."/>
            <person name="De Vries R.P."/>
            <person name="Kamoun S."/>
            <person name="Yandell M."/>
            <person name="Tisserat N."/>
            <person name="Buell C.R."/>
        </authorList>
    </citation>
    <scope>NUCLEOTIDE SEQUENCE</scope>
    <source>
        <strain evidence="4">DAOM:BR144</strain>
    </source>
</reference>
<dbReference type="Proteomes" id="UP000019132">
    <property type="component" value="Unassembled WGS sequence"/>
</dbReference>
<dbReference type="eggNOG" id="KOG4444">
    <property type="taxonomic scope" value="Eukaryota"/>
</dbReference>
<keyword evidence="2" id="KW-0812">Transmembrane</keyword>
<keyword evidence="2" id="KW-1133">Transmembrane helix</keyword>
<protein>
    <recommendedName>
        <fullName evidence="5">Peroxisomal biogenesis factor 3</fullName>
    </recommendedName>
</protein>
<organism evidence="3 4">
    <name type="scientific">Globisporangium ultimum (strain ATCC 200006 / CBS 805.95 / DAOM BR144)</name>
    <name type="common">Pythium ultimum</name>
    <dbReference type="NCBI Taxonomy" id="431595"/>
    <lineage>
        <taxon>Eukaryota</taxon>
        <taxon>Sar</taxon>
        <taxon>Stramenopiles</taxon>
        <taxon>Oomycota</taxon>
        <taxon>Peronosporomycetes</taxon>
        <taxon>Pythiales</taxon>
        <taxon>Pythiaceae</taxon>
        <taxon>Globisporangium</taxon>
    </lineage>
</organism>
<dbReference type="PANTHER" id="PTHR28080">
    <property type="entry name" value="PEROXISOMAL BIOGENESIS FACTOR 3"/>
    <property type="match status" value="1"/>
</dbReference>
<dbReference type="AlphaFoldDB" id="K3X6D2"/>
<dbReference type="STRING" id="431595.K3X6D2"/>
<keyword evidence="1" id="KW-0175">Coiled coil</keyword>
<reference evidence="4" key="2">
    <citation type="submission" date="2010-04" db="EMBL/GenBank/DDBJ databases">
        <authorList>
            <person name="Buell R."/>
            <person name="Hamilton J."/>
            <person name="Hostetler J."/>
        </authorList>
    </citation>
    <scope>NUCLEOTIDE SEQUENCE [LARGE SCALE GENOMIC DNA]</scope>
    <source>
        <strain evidence="4">DAOM:BR144</strain>
    </source>
</reference>
<proteinExistence type="predicted"/>
<feature type="transmembrane region" description="Helical" evidence="2">
    <location>
        <begin position="129"/>
        <end position="150"/>
    </location>
</feature>
<dbReference type="InterPro" id="IPR006966">
    <property type="entry name" value="Peroxin-3"/>
</dbReference>
<evidence type="ECO:0000256" key="1">
    <source>
        <dbReference type="SAM" id="Coils"/>
    </source>
</evidence>
<dbReference type="InParanoid" id="K3X6D2"/>
<dbReference type="GO" id="GO:0030674">
    <property type="term" value="F:protein-macromolecule adaptor activity"/>
    <property type="evidence" value="ECO:0007669"/>
    <property type="project" value="TreeGrafter"/>
</dbReference>
<dbReference type="GO" id="GO:0005778">
    <property type="term" value="C:peroxisomal membrane"/>
    <property type="evidence" value="ECO:0007669"/>
    <property type="project" value="InterPro"/>
</dbReference>
<dbReference type="PANTHER" id="PTHR28080:SF1">
    <property type="entry name" value="PEROXISOMAL BIOGENESIS FACTOR 3"/>
    <property type="match status" value="1"/>
</dbReference>
<feature type="transmembrane region" description="Helical" evidence="2">
    <location>
        <begin position="21"/>
        <end position="40"/>
    </location>
</feature>